<evidence type="ECO:0000313" key="8">
    <source>
        <dbReference type="Proteomes" id="UP000054618"/>
    </source>
</evidence>
<name>A0A0W0Y692_9GAMM</name>
<evidence type="ECO:0000256" key="2">
    <source>
        <dbReference type="ARBA" id="ARBA00022692"/>
    </source>
</evidence>
<evidence type="ECO:0000256" key="1">
    <source>
        <dbReference type="ARBA" id="ARBA00004141"/>
    </source>
</evidence>
<evidence type="ECO:0000256" key="4">
    <source>
        <dbReference type="ARBA" id="ARBA00023136"/>
    </source>
</evidence>
<dbReference type="Proteomes" id="UP000054618">
    <property type="component" value="Unassembled WGS sequence"/>
</dbReference>
<comment type="caution">
    <text evidence="7">The sequence shown here is derived from an EMBL/GenBank/DDBJ whole genome shotgun (WGS) entry which is preliminary data.</text>
</comment>
<feature type="domain" description="RDD" evidence="6">
    <location>
        <begin position="5"/>
        <end position="82"/>
    </location>
</feature>
<evidence type="ECO:0000313" key="7">
    <source>
        <dbReference type="EMBL" id="KTD52162.1"/>
    </source>
</evidence>
<reference evidence="7 8" key="1">
    <citation type="submission" date="2015-11" db="EMBL/GenBank/DDBJ databases">
        <title>Genomic analysis of 38 Legionella species identifies large and diverse effector repertoires.</title>
        <authorList>
            <person name="Burstein D."/>
            <person name="Amaro F."/>
            <person name="Zusman T."/>
            <person name="Lifshitz Z."/>
            <person name="Cohen O."/>
            <person name="Gilbert J.A."/>
            <person name="Pupko T."/>
            <person name="Shuman H.A."/>
            <person name="Segal G."/>
        </authorList>
    </citation>
    <scope>NUCLEOTIDE SEQUENCE [LARGE SCALE GENOMIC DNA]</scope>
    <source>
        <strain evidence="7 8">CDC#1442-AUS-E</strain>
    </source>
</reference>
<accession>A0A0W0Y692</accession>
<feature type="transmembrane region" description="Helical" evidence="5">
    <location>
        <begin position="46"/>
        <end position="63"/>
    </location>
</feature>
<sequence length="92" mass="10600">MSLYMWIRCLAACLYDCLILTALCFILTGIAVFLNHGQAIMPGNHYLQLALSLLLFFYYAISLRSGGQTIGMRSWKLRLIKKGEKQWRLIKL</sequence>
<dbReference type="OrthoDB" id="9793824at2"/>
<organism evidence="7 8">
    <name type="scientific">Legionella quinlivanii</name>
    <dbReference type="NCBI Taxonomy" id="45073"/>
    <lineage>
        <taxon>Bacteria</taxon>
        <taxon>Pseudomonadati</taxon>
        <taxon>Pseudomonadota</taxon>
        <taxon>Gammaproteobacteria</taxon>
        <taxon>Legionellales</taxon>
        <taxon>Legionellaceae</taxon>
        <taxon>Legionella</taxon>
    </lineage>
</organism>
<evidence type="ECO:0000259" key="6">
    <source>
        <dbReference type="Pfam" id="PF06271"/>
    </source>
</evidence>
<keyword evidence="3 5" id="KW-1133">Transmembrane helix</keyword>
<proteinExistence type="predicted"/>
<keyword evidence="2 5" id="KW-0812">Transmembrane</keyword>
<gene>
    <name evidence="7" type="ORF">Lqui_1006</name>
</gene>
<evidence type="ECO:0000256" key="3">
    <source>
        <dbReference type="ARBA" id="ARBA00022989"/>
    </source>
</evidence>
<dbReference type="STRING" id="45073.Lqui_1006"/>
<keyword evidence="4 5" id="KW-0472">Membrane</keyword>
<dbReference type="EMBL" id="LNYS01000006">
    <property type="protein sequence ID" value="KTD52162.1"/>
    <property type="molecule type" value="Genomic_DNA"/>
</dbReference>
<dbReference type="GO" id="GO:0016020">
    <property type="term" value="C:membrane"/>
    <property type="evidence" value="ECO:0007669"/>
    <property type="project" value="UniProtKB-SubCell"/>
</dbReference>
<dbReference type="InterPro" id="IPR010432">
    <property type="entry name" value="RDD"/>
</dbReference>
<comment type="subcellular location">
    <subcellularLocation>
        <location evidence="1">Membrane</location>
        <topology evidence="1">Multi-pass membrane protein</topology>
    </subcellularLocation>
</comment>
<dbReference type="AlphaFoldDB" id="A0A0W0Y692"/>
<evidence type="ECO:0000256" key="5">
    <source>
        <dbReference type="SAM" id="Phobius"/>
    </source>
</evidence>
<keyword evidence="8" id="KW-1185">Reference proteome</keyword>
<protein>
    <submittedName>
        <fullName evidence="7">RDD family protein</fullName>
    </submittedName>
</protein>
<dbReference type="Pfam" id="PF06271">
    <property type="entry name" value="RDD"/>
    <property type="match status" value="1"/>
</dbReference>
<feature type="transmembrane region" description="Helical" evidence="5">
    <location>
        <begin position="12"/>
        <end position="34"/>
    </location>
</feature>
<dbReference type="RefSeq" id="WP_083499181.1">
    <property type="nucleotide sequence ID" value="NZ_CAAAIK010000006.1"/>
</dbReference>